<dbReference type="InterPro" id="IPR010989">
    <property type="entry name" value="SNARE"/>
</dbReference>
<evidence type="ECO:0000256" key="3">
    <source>
        <dbReference type="ARBA" id="ARBA00022448"/>
    </source>
</evidence>
<evidence type="ECO:0000256" key="5">
    <source>
        <dbReference type="RuleBase" id="RU003858"/>
    </source>
</evidence>
<feature type="transmembrane region" description="Helical" evidence="6">
    <location>
        <begin position="392"/>
        <end position="412"/>
    </location>
</feature>
<evidence type="ECO:0000313" key="9">
    <source>
        <dbReference type="Proteomes" id="UP000317650"/>
    </source>
</evidence>
<dbReference type="PANTHER" id="PTHR19957:SF251">
    <property type="entry name" value="SYNTAXIN-RELATED PROTEIN KNOLLE"/>
    <property type="match status" value="1"/>
</dbReference>
<dbReference type="InterPro" id="IPR006011">
    <property type="entry name" value="Syntaxin_N"/>
</dbReference>
<evidence type="ECO:0000259" key="7">
    <source>
        <dbReference type="PROSITE" id="PS50192"/>
    </source>
</evidence>
<name>A0A4S8JQY3_MUSBA</name>
<dbReference type="GO" id="GO:0006887">
    <property type="term" value="P:exocytosis"/>
    <property type="evidence" value="ECO:0007669"/>
    <property type="project" value="TreeGrafter"/>
</dbReference>
<keyword evidence="4" id="KW-0653">Protein transport</keyword>
<dbReference type="AlphaFoldDB" id="A0A4S8JQY3"/>
<sequence length="418" mass="46899">MPSCCSAGFVFVLLREHLRMGRGYDMSHSEVTVRLGKPLFEPRALLRDSKTIAVGSPQLACDRWESIAVLTASTSTEGHSALLFSLFPRSASSVSFLSVKEELDRKMNDLMTKSFFSYADLKKEALKDLESGAADDVAIEMAAGDADGHLRHFFEEAGLVKEEMAAIRDLLARLQAANEESKSLHQPEALRGLRDRINADIVRVLKMARGIRGRLEAMDRSNAANRRLSGCREGTPVDRTRTAVTNGLRIKLKELMMEFQALRQRMMAEYRETVERRYFTVTGEAPEEEVIERIIANGESEGMVKKAMLEHGRGKVLATVHEIQDRHDAAKEVERSLLELHQVFLDMAVMVEAQGEQMDDIEHHVASAAHYVKDGTRELKCAKEYQRSSRKWLCIGIILLLLIILVIVIPIATSFSKS</sequence>
<dbReference type="GO" id="GO:0005484">
    <property type="term" value="F:SNAP receptor activity"/>
    <property type="evidence" value="ECO:0007669"/>
    <property type="project" value="InterPro"/>
</dbReference>
<dbReference type="InterPro" id="IPR045242">
    <property type="entry name" value="Syntaxin"/>
</dbReference>
<organism evidence="8 9">
    <name type="scientific">Musa balbisiana</name>
    <name type="common">Banana</name>
    <dbReference type="NCBI Taxonomy" id="52838"/>
    <lineage>
        <taxon>Eukaryota</taxon>
        <taxon>Viridiplantae</taxon>
        <taxon>Streptophyta</taxon>
        <taxon>Embryophyta</taxon>
        <taxon>Tracheophyta</taxon>
        <taxon>Spermatophyta</taxon>
        <taxon>Magnoliopsida</taxon>
        <taxon>Liliopsida</taxon>
        <taxon>Zingiberales</taxon>
        <taxon>Musaceae</taxon>
        <taxon>Musa</taxon>
    </lineage>
</organism>
<dbReference type="Proteomes" id="UP000317650">
    <property type="component" value="Chromosome 1"/>
</dbReference>
<dbReference type="FunFam" id="1.20.58.70:FF:000003">
    <property type="entry name" value="Qa-SNARE, Sso1/Syntaxin1-type, SYP12A-group"/>
    <property type="match status" value="1"/>
</dbReference>
<feature type="domain" description="T-SNARE coiled-coil homology" evidence="7">
    <location>
        <begin position="320"/>
        <end position="382"/>
    </location>
</feature>
<protein>
    <recommendedName>
        <fullName evidence="7">t-SNARE coiled-coil homology domain-containing protein</fullName>
    </recommendedName>
</protein>
<evidence type="ECO:0000313" key="8">
    <source>
        <dbReference type="EMBL" id="THU64456.1"/>
    </source>
</evidence>
<evidence type="ECO:0000256" key="4">
    <source>
        <dbReference type="ARBA" id="ARBA00022927"/>
    </source>
</evidence>
<keyword evidence="6" id="KW-0472">Membrane</keyword>
<dbReference type="CDD" id="cd00179">
    <property type="entry name" value="SynN"/>
    <property type="match status" value="1"/>
</dbReference>
<dbReference type="SMART" id="SM00503">
    <property type="entry name" value="SynN"/>
    <property type="match status" value="1"/>
</dbReference>
<dbReference type="Gene3D" id="1.20.58.70">
    <property type="match status" value="1"/>
</dbReference>
<comment type="subcellular location">
    <subcellularLocation>
        <location evidence="1">Cell membrane</location>
        <topology evidence="1">Single-pass type IV membrane protein</topology>
    </subcellularLocation>
</comment>
<dbReference type="GO" id="GO:0012505">
    <property type="term" value="C:endomembrane system"/>
    <property type="evidence" value="ECO:0007669"/>
    <property type="project" value="TreeGrafter"/>
</dbReference>
<dbReference type="Gene3D" id="1.20.5.110">
    <property type="match status" value="1"/>
</dbReference>
<dbReference type="InterPro" id="IPR000727">
    <property type="entry name" value="T_SNARE_dom"/>
</dbReference>
<proteinExistence type="inferred from homology"/>
<comment type="similarity">
    <text evidence="2 5">Belongs to the syntaxin family.</text>
</comment>
<dbReference type="PROSITE" id="PS50192">
    <property type="entry name" value="T_SNARE"/>
    <property type="match status" value="1"/>
</dbReference>
<dbReference type="FunFam" id="1.20.5.110:FF:000008">
    <property type="entry name" value="Syntaxin 132"/>
    <property type="match status" value="1"/>
</dbReference>
<dbReference type="GO" id="GO:0006906">
    <property type="term" value="P:vesicle fusion"/>
    <property type="evidence" value="ECO:0007669"/>
    <property type="project" value="TreeGrafter"/>
</dbReference>
<dbReference type="STRING" id="52838.A0A4S8JQY3"/>
<dbReference type="GO" id="GO:0048278">
    <property type="term" value="P:vesicle docking"/>
    <property type="evidence" value="ECO:0007669"/>
    <property type="project" value="TreeGrafter"/>
</dbReference>
<dbReference type="GO" id="GO:0031201">
    <property type="term" value="C:SNARE complex"/>
    <property type="evidence" value="ECO:0007669"/>
    <property type="project" value="TreeGrafter"/>
</dbReference>
<accession>A0A4S8JQY3</accession>
<dbReference type="EMBL" id="PYDT01000004">
    <property type="protein sequence ID" value="THU64456.1"/>
    <property type="molecule type" value="Genomic_DNA"/>
</dbReference>
<keyword evidence="6" id="KW-0812">Transmembrane</keyword>
<dbReference type="SUPFAM" id="SSF47661">
    <property type="entry name" value="t-snare proteins"/>
    <property type="match status" value="1"/>
</dbReference>
<dbReference type="PROSITE" id="PS00914">
    <property type="entry name" value="SYNTAXIN"/>
    <property type="match status" value="1"/>
</dbReference>
<dbReference type="SMART" id="SM00397">
    <property type="entry name" value="t_SNARE"/>
    <property type="match status" value="1"/>
</dbReference>
<keyword evidence="6" id="KW-1133">Transmembrane helix</keyword>
<keyword evidence="3" id="KW-0813">Transport</keyword>
<dbReference type="PANTHER" id="PTHR19957">
    <property type="entry name" value="SYNTAXIN"/>
    <property type="match status" value="1"/>
</dbReference>
<dbReference type="GO" id="GO:0006886">
    <property type="term" value="P:intracellular protein transport"/>
    <property type="evidence" value="ECO:0007669"/>
    <property type="project" value="InterPro"/>
</dbReference>
<dbReference type="GO" id="GO:0000149">
    <property type="term" value="F:SNARE binding"/>
    <property type="evidence" value="ECO:0007669"/>
    <property type="project" value="TreeGrafter"/>
</dbReference>
<evidence type="ECO:0000256" key="6">
    <source>
        <dbReference type="SAM" id="Phobius"/>
    </source>
</evidence>
<dbReference type="InterPro" id="IPR006012">
    <property type="entry name" value="Syntaxin/epimorphin_CS"/>
</dbReference>
<reference evidence="8 9" key="1">
    <citation type="journal article" date="2019" name="Nat. Plants">
        <title>Genome sequencing of Musa balbisiana reveals subgenome evolution and function divergence in polyploid bananas.</title>
        <authorList>
            <person name="Yao X."/>
        </authorList>
    </citation>
    <scope>NUCLEOTIDE SEQUENCE [LARGE SCALE GENOMIC DNA]</scope>
    <source>
        <strain evidence="9">cv. DH-PKW</strain>
        <tissue evidence="8">Leaves</tissue>
    </source>
</reference>
<keyword evidence="9" id="KW-1185">Reference proteome</keyword>
<dbReference type="CDD" id="cd15848">
    <property type="entry name" value="SNARE_syntaxin1-like"/>
    <property type="match status" value="1"/>
</dbReference>
<dbReference type="Pfam" id="PF05739">
    <property type="entry name" value="SNARE"/>
    <property type="match status" value="1"/>
</dbReference>
<evidence type="ECO:0000256" key="2">
    <source>
        <dbReference type="ARBA" id="ARBA00009063"/>
    </source>
</evidence>
<evidence type="ECO:0000256" key="1">
    <source>
        <dbReference type="ARBA" id="ARBA00004521"/>
    </source>
</evidence>
<dbReference type="Pfam" id="PF00804">
    <property type="entry name" value="Syntaxin"/>
    <property type="match status" value="1"/>
</dbReference>
<comment type="caution">
    <text evidence="8">The sequence shown here is derived from an EMBL/GenBank/DDBJ whole genome shotgun (WGS) entry which is preliminary data.</text>
</comment>
<gene>
    <name evidence="8" type="ORF">C4D60_Mb01t26650</name>
</gene>
<dbReference type="GO" id="GO:0005886">
    <property type="term" value="C:plasma membrane"/>
    <property type="evidence" value="ECO:0007669"/>
    <property type="project" value="UniProtKB-SubCell"/>
</dbReference>